<accession>A0A382RGZ6</accession>
<sequence length="97" mass="11059">MKKTAKTLKRSAKKSTSKRAKKRNSIRKRSVDKIATAARQKAKRDVLGDLGKMKPSAKRKKVAQKTKMIDLKTRKLKMTLKKQEPQRIKAAKASLKK</sequence>
<evidence type="ECO:0000256" key="1">
    <source>
        <dbReference type="SAM" id="MobiDB-lite"/>
    </source>
</evidence>
<name>A0A382RGZ6_9ZZZZ</name>
<feature type="compositionally biased region" description="Basic residues" evidence="1">
    <location>
        <begin position="1"/>
        <end position="30"/>
    </location>
</feature>
<organism evidence="2">
    <name type="scientific">marine metagenome</name>
    <dbReference type="NCBI Taxonomy" id="408172"/>
    <lineage>
        <taxon>unclassified sequences</taxon>
        <taxon>metagenomes</taxon>
        <taxon>ecological metagenomes</taxon>
    </lineage>
</organism>
<proteinExistence type="predicted"/>
<dbReference type="EMBL" id="UINC01121479">
    <property type="protein sequence ID" value="SVC96670.1"/>
    <property type="molecule type" value="Genomic_DNA"/>
</dbReference>
<dbReference type="AlphaFoldDB" id="A0A382RGZ6"/>
<reference evidence="2" key="1">
    <citation type="submission" date="2018-05" db="EMBL/GenBank/DDBJ databases">
        <authorList>
            <person name="Lanie J.A."/>
            <person name="Ng W.-L."/>
            <person name="Kazmierczak K.M."/>
            <person name="Andrzejewski T.M."/>
            <person name="Davidsen T.M."/>
            <person name="Wayne K.J."/>
            <person name="Tettelin H."/>
            <person name="Glass J.I."/>
            <person name="Rusch D."/>
            <person name="Podicherti R."/>
            <person name="Tsui H.-C.T."/>
            <person name="Winkler M.E."/>
        </authorList>
    </citation>
    <scope>NUCLEOTIDE SEQUENCE</scope>
</reference>
<gene>
    <name evidence="2" type="ORF">METZ01_LOCUS349524</name>
</gene>
<protein>
    <submittedName>
        <fullName evidence="2">Uncharacterized protein</fullName>
    </submittedName>
</protein>
<feature type="region of interest" description="Disordered" evidence="1">
    <location>
        <begin position="1"/>
        <end position="39"/>
    </location>
</feature>
<evidence type="ECO:0000313" key="2">
    <source>
        <dbReference type="EMBL" id="SVC96670.1"/>
    </source>
</evidence>